<reference evidence="2 3" key="1">
    <citation type="submission" date="2019-02" db="EMBL/GenBank/DDBJ databases">
        <title>Sequencing the genomes of 1000 actinobacteria strains.</title>
        <authorList>
            <person name="Klenk H.-P."/>
        </authorList>
    </citation>
    <scope>NUCLEOTIDE SEQUENCE [LARGE SCALE GENOMIC DNA]</scope>
    <source>
        <strain evidence="2 3">DSM 17364</strain>
    </source>
</reference>
<feature type="region of interest" description="Disordered" evidence="1">
    <location>
        <begin position="135"/>
        <end position="159"/>
    </location>
</feature>
<accession>A0A4Q8AC59</accession>
<keyword evidence="3" id="KW-1185">Reference proteome</keyword>
<dbReference type="AlphaFoldDB" id="A0A4Q8AC59"/>
<sequence length="342" mass="37330">MSSYGTGLAGFLRDVEDVLEQYRPSADDDWMTQANRTSLEALRDEVQGATLEVQKGFRAHFEHGAIQGHAGPANQILKAMVALNDAVVALVNRNLAEPYKTITDNIREKLGLWVVPATAGSVVMELVCPPATAVEEREPSHRPIDGQTAHPIIDDQTPAPTASTIDEVLSVLRATVDHEPGDDLELENALVDIGYQATAAMRRFAERCIELGATIEISDRTPTSTPVTVRTQDAQYLKSTIKTLGLEEEPLIVEGEWVTGSDVRDVFDLRKADGTYIKGRLPKQLIMDSAAAYKKFVQAEIQIIHRGGVQGQQQHVLQKITVLADTVPADFFDAPSEPPADS</sequence>
<dbReference type="OrthoDB" id="9961192at2"/>
<evidence type="ECO:0000313" key="3">
    <source>
        <dbReference type="Proteomes" id="UP000292685"/>
    </source>
</evidence>
<evidence type="ECO:0000313" key="2">
    <source>
        <dbReference type="EMBL" id="RZU61772.1"/>
    </source>
</evidence>
<feature type="compositionally biased region" description="Basic and acidic residues" evidence="1">
    <location>
        <begin position="135"/>
        <end position="144"/>
    </location>
</feature>
<name>A0A4Q8AC59_9MICC</name>
<comment type="caution">
    <text evidence="2">The sequence shown here is derived from an EMBL/GenBank/DDBJ whole genome shotgun (WGS) entry which is preliminary data.</text>
</comment>
<dbReference type="RefSeq" id="WP_130450221.1">
    <property type="nucleotide sequence ID" value="NZ_SHLA01000001.1"/>
</dbReference>
<organism evidence="2 3">
    <name type="scientific">Zhihengliuella halotolerans</name>
    <dbReference type="NCBI Taxonomy" id="370736"/>
    <lineage>
        <taxon>Bacteria</taxon>
        <taxon>Bacillati</taxon>
        <taxon>Actinomycetota</taxon>
        <taxon>Actinomycetes</taxon>
        <taxon>Micrococcales</taxon>
        <taxon>Micrococcaceae</taxon>
        <taxon>Zhihengliuella</taxon>
    </lineage>
</organism>
<evidence type="ECO:0000256" key="1">
    <source>
        <dbReference type="SAM" id="MobiDB-lite"/>
    </source>
</evidence>
<gene>
    <name evidence="2" type="ORF">EV380_1350</name>
</gene>
<dbReference type="Proteomes" id="UP000292685">
    <property type="component" value="Unassembled WGS sequence"/>
</dbReference>
<dbReference type="EMBL" id="SHLA01000001">
    <property type="protein sequence ID" value="RZU61772.1"/>
    <property type="molecule type" value="Genomic_DNA"/>
</dbReference>
<protein>
    <submittedName>
        <fullName evidence="2">Uncharacterized protein</fullName>
    </submittedName>
</protein>
<proteinExistence type="predicted"/>